<reference evidence="1" key="1">
    <citation type="submission" date="2014-12" db="EMBL/GenBank/DDBJ databases">
        <title>Insight into the proteome of Arion vulgaris.</title>
        <authorList>
            <person name="Aradska J."/>
            <person name="Bulat T."/>
            <person name="Smidak R."/>
            <person name="Sarate P."/>
            <person name="Gangsoo J."/>
            <person name="Sialana F."/>
            <person name="Bilban M."/>
            <person name="Lubec G."/>
        </authorList>
    </citation>
    <scope>NUCLEOTIDE SEQUENCE</scope>
    <source>
        <tissue evidence="1">Skin</tissue>
    </source>
</reference>
<dbReference type="EMBL" id="HACG01047884">
    <property type="protein sequence ID" value="CEK94749.1"/>
    <property type="molecule type" value="Transcribed_RNA"/>
</dbReference>
<organism evidence="1">
    <name type="scientific">Arion vulgaris</name>
    <dbReference type="NCBI Taxonomy" id="1028688"/>
    <lineage>
        <taxon>Eukaryota</taxon>
        <taxon>Metazoa</taxon>
        <taxon>Spiralia</taxon>
        <taxon>Lophotrochozoa</taxon>
        <taxon>Mollusca</taxon>
        <taxon>Gastropoda</taxon>
        <taxon>Heterobranchia</taxon>
        <taxon>Euthyneura</taxon>
        <taxon>Panpulmonata</taxon>
        <taxon>Eupulmonata</taxon>
        <taxon>Stylommatophora</taxon>
        <taxon>Helicina</taxon>
        <taxon>Arionoidea</taxon>
        <taxon>Arionidae</taxon>
        <taxon>Arion</taxon>
    </lineage>
</organism>
<evidence type="ECO:0000313" key="1">
    <source>
        <dbReference type="EMBL" id="CEK94749.1"/>
    </source>
</evidence>
<proteinExistence type="predicted"/>
<accession>A0A0B7BN80</accession>
<sequence length="54" mass="6344">MMKTSQRLVEDKHGMYKTIVEGDDEDMTNCKWMQGGILQIIRNLLSRCYESSFL</sequence>
<name>A0A0B7BN80_9EUPU</name>
<dbReference type="AlphaFoldDB" id="A0A0B7BN80"/>
<protein>
    <submittedName>
        <fullName evidence="1">Uncharacterized protein</fullName>
    </submittedName>
</protein>
<gene>
    <name evidence="1" type="primary">ORF203679</name>
</gene>